<evidence type="ECO:0000256" key="8">
    <source>
        <dbReference type="ARBA" id="ARBA00023136"/>
    </source>
</evidence>
<keyword evidence="15" id="KW-1185">Reference proteome</keyword>
<dbReference type="PROSITE" id="PS52015">
    <property type="entry name" value="TONB_CTD"/>
    <property type="match status" value="1"/>
</dbReference>
<keyword evidence="8 10" id="KW-0472">Membrane</keyword>
<name>A0ABZ2KW98_9BACT</name>
<proteinExistence type="inferred from homology"/>
<gene>
    <name evidence="14" type="primary">mxcH</name>
    <name evidence="14" type="ORF">LVJ94_39405</name>
</gene>
<dbReference type="Gene3D" id="2.40.170.20">
    <property type="entry name" value="TonB-dependent receptor, beta-barrel domain"/>
    <property type="match status" value="1"/>
</dbReference>
<organism evidence="14 15">
    <name type="scientific">Pendulispora rubella</name>
    <dbReference type="NCBI Taxonomy" id="2741070"/>
    <lineage>
        <taxon>Bacteria</taxon>
        <taxon>Pseudomonadati</taxon>
        <taxon>Myxococcota</taxon>
        <taxon>Myxococcia</taxon>
        <taxon>Myxococcales</taxon>
        <taxon>Sorangiineae</taxon>
        <taxon>Pendulisporaceae</taxon>
        <taxon>Pendulispora</taxon>
    </lineage>
</organism>
<feature type="region of interest" description="Disordered" evidence="11">
    <location>
        <begin position="129"/>
        <end position="203"/>
    </location>
</feature>
<reference evidence="14" key="1">
    <citation type="submission" date="2021-12" db="EMBL/GenBank/DDBJ databases">
        <title>Discovery of the Pendulisporaceae a myxobacterial family with distinct sporulation behavior and unique specialized metabolism.</title>
        <authorList>
            <person name="Garcia R."/>
            <person name="Popoff A."/>
            <person name="Bader C.D."/>
            <person name="Loehr J."/>
            <person name="Walesch S."/>
            <person name="Walt C."/>
            <person name="Boldt J."/>
            <person name="Bunk B."/>
            <person name="Haeckl F.J.F.P.J."/>
            <person name="Gunesch A.P."/>
            <person name="Birkelbach J."/>
            <person name="Nuebel U."/>
            <person name="Pietschmann T."/>
            <person name="Bach T."/>
            <person name="Mueller R."/>
        </authorList>
    </citation>
    <scope>NUCLEOTIDE SEQUENCE</scope>
    <source>
        <strain evidence="14">MSr11367</strain>
    </source>
</reference>
<dbReference type="InterPro" id="IPR012910">
    <property type="entry name" value="Plug_dom"/>
</dbReference>
<keyword evidence="9 10" id="KW-0998">Cell outer membrane</keyword>
<evidence type="ECO:0000256" key="7">
    <source>
        <dbReference type="ARBA" id="ARBA00022989"/>
    </source>
</evidence>
<dbReference type="Proteomes" id="UP001374803">
    <property type="component" value="Chromosome"/>
</dbReference>
<dbReference type="RefSeq" id="WP_394832589.1">
    <property type="nucleotide sequence ID" value="NZ_CP089929.1"/>
</dbReference>
<dbReference type="CDD" id="cd01347">
    <property type="entry name" value="ligand_gated_channel"/>
    <property type="match status" value="1"/>
</dbReference>
<evidence type="ECO:0000259" key="13">
    <source>
        <dbReference type="PROSITE" id="PS52015"/>
    </source>
</evidence>
<dbReference type="InterPro" id="IPR039426">
    <property type="entry name" value="TonB-dep_rcpt-like"/>
</dbReference>
<dbReference type="PANTHER" id="PTHR30069:SF29">
    <property type="entry name" value="HEMOGLOBIN AND HEMOGLOBIN-HAPTOGLOBIN-BINDING PROTEIN 1-RELATED"/>
    <property type="match status" value="1"/>
</dbReference>
<evidence type="ECO:0000256" key="5">
    <source>
        <dbReference type="ARBA" id="ARBA00022692"/>
    </source>
</evidence>
<evidence type="ECO:0000256" key="12">
    <source>
        <dbReference type="SAM" id="SignalP"/>
    </source>
</evidence>
<dbReference type="SUPFAM" id="SSF74653">
    <property type="entry name" value="TolA/TonB C-terminal domain"/>
    <property type="match status" value="1"/>
</dbReference>
<evidence type="ECO:0000256" key="3">
    <source>
        <dbReference type="ARBA" id="ARBA00022448"/>
    </source>
</evidence>
<dbReference type="Pfam" id="PF03544">
    <property type="entry name" value="TonB_C"/>
    <property type="match status" value="1"/>
</dbReference>
<dbReference type="NCBIfam" id="TIGR01352">
    <property type="entry name" value="tonB_Cterm"/>
    <property type="match status" value="1"/>
</dbReference>
<keyword evidence="14" id="KW-0675">Receptor</keyword>
<protein>
    <submittedName>
        <fullName evidence="14">TonB-dependent siderophore myxochelin receptor MxcH</fullName>
    </submittedName>
</protein>
<accession>A0ABZ2KW98</accession>
<dbReference type="InterPro" id="IPR037066">
    <property type="entry name" value="Plug_dom_sf"/>
</dbReference>
<dbReference type="Pfam" id="PF07715">
    <property type="entry name" value="Plug"/>
    <property type="match status" value="1"/>
</dbReference>
<dbReference type="InterPro" id="IPR037682">
    <property type="entry name" value="TonB_C"/>
</dbReference>
<keyword evidence="5 10" id="KW-0812">Transmembrane</keyword>
<dbReference type="SUPFAM" id="SSF56935">
    <property type="entry name" value="Porins"/>
    <property type="match status" value="1"/>
</dbReference>
<keyword evidence="7" id="KW-1133">Transmembrane helix</keyword>
<keyword evidence="3 10" id="KW-0813">Transport</keyword>
<evidence type="ECO:0000256" key="10">
    <source>
        <dbReference type="PROSITE-ProRule" id="PRU01360"/>
    </source>
</evidence>
<evidence type="ECO:0000256" key="1">
    <source>
        <dbReference type="ARBA" id="ARBA00004167"/>
    </source>
</evidence>
<feature type="compositionally biased region" description="Low complexity" evidence="11">
    <location>
        <begin position="164"/>
        <end position="173"/>
    </location>
</feature>
<dbReference type="EMBL" id="CP089983">
    <property type="protein sequence ID" value="WXB02963.1"/>
    <property type="molecule type" value="Genomic_DNA"/>
</dbReference>
<dbReference type="Gene3D" id="2.170.130.10">
    <property type="entry name" value="TonB-dependent receptor, plug domain"/>
    <property type="match status" value="1"/>
</dbReference>
<dbReference type="PANTHER" id="PTHR30069">
    <property type="entry name" value="TONB-DEPENDENT OUTER MEMBRANE RECEPTOR"/>
    <property type="match status" value="1"/>
</dbReference>
<feature type="signal peptide" evidence="12">
    <location>
        <begin position="1"/>
        <end position="24"/>
    </location>
</feature>
<dbReference type="InterPro" id="IPR006260">
    <property type="entry name" value="TonB/TolA_C"/>
</dbReference>
<evidence type="ECO:0000256" key="9">
    <source>
        <dbReference type="ARBA" id="ARBA00023237"/>
    </source>
</evidence>
<dbReference type="PROSITE" id="PS52016">
    <property type="entry name" value="TONB_DEPENDENT_REC_3"/>
    <property type="match status" value="1"/>
</dbReference>
<evidence type="ECO:0000313" key="14">
    <source>
        <dbReference type="EMBL" id="WXB02963.1"/>
    </source>
</evidence>
<keyword evidence="4 10" id="KW-1134">Transmembrane beta strand</keyword>
<comment type="subcellular location">
    <subcellularLocation>
        <location evidence="2 10">Cell outer membrane</location>
        <topology evidence="2 10">Multi-pass membrane protein</topology>
    </subcellularLocation>
    <subcellularLocation>
        <location evidence="1">Membrane</location>
        <topology evidence="1">Single-pass membrane protein</topology>
    </subcellularLocation>
</comment>
<evidence type="ECO:0000256" key="6">
    <source>
        <dbReference type="ARBA" id="ARBA00022729"/>
    </source>
</evidence>
<keyword evidence="6 12" id="KW-0732">Signal</keyword>
<comment type="similarity">
    <text evidence="10">Belongs to the TonB-dependent receptor family.</text>
</comment>
<evidence type="ECO:0000256" key="2">
    <source>
        <dbReference type="ARBA" id="ARBA00004571"/>
    </source>
</evidence>
<dbReference type="NCBIfam" id="NF038079">
    <property type="entry name" value="TonB_sider_MxcH"/>
    <property type="match status" value="1"/>
</dbReference>
<dbReference type="InterPro" id="IPR036942">
    <property type="entry name" value="Beta-barrel_TonB_sf"/>
</dbReference>
<evidence type="ECO:0000256" key="4">
    <source>
        <dbReference type="ARBA" id="ARBA00022452"/>
    </source>
</evidence>
<evidence type="ECO:0000313" key="15">
    <source>
        <dbReference type="Proteomes" id="UP001374803"/>
    </source>
</evidence>
<sequence>MMRLVFCAALVAASACLVEGVARAQDPPPSEPPRQADEVLPPVLASSIEATYPPEALAQRLEATVVLRLTVDAVGHVSAAEPVQPAGHGFDEAAREAALHFSFSPAQRNGRAVAARILYSYEFRLPALPHPNPPPGGEGAGTSVSPPGAGTSVSPPGAGGTAAGGTDVSAPSPSGGGLGWGSPTPTDVTVKGKSEADRLRGSAEAVAVVEMDRAKRESADLGEVLARTQGVGVRREGGLGSSTRFSLNGLTDDQVRFFLDGVPLELAGYPFGIANVPVNLLNRVEVYSGVVPVRLGADALGGAVNLVTDRDIRGTHAGASYEVGSFDTHRLTLGGRHLDEGSGLFARANAFVDYAKNDYPVDVDVADTRGVITPTRIYRFHDRYRAEGGNVEVGFVDRPWAKRLLLRAFVTDFDKEYQHNVVMTVPYGGVSYGETSMGASLRYTQPLGHGVSMDVVGGYTRTRGHFLDTAICTYDWFGRCTDPRLRPGESDPLRAHDDVLFDDTGFARLNVEWRLHPAHVLRLSAAPTYLVRTGRSQFPSNAQDRDPLSSERKLFTLVNGLEYEANFFEGRLQNIAFAKDYVQSLQGEEPLPGNVFQRRDRDTHRFGAGNGIRYRFSPWLYAKASYEYATRLPRADEVFGNNALIIPNLSLEPEASHNGNLGLTFDARQTPSGNWRATANAFLREARNLISLFGDARAQSYQNVYDGRSLGVEGSAGWTSPGEYVVLDGNVTYVDFRNRSHQGTFGDFEGDRIPNRPYLFGNGSVRLQMRQAFAAQDEISLTWNSRYVHSFFRTWESLGQTEFKKEIPSQFVHSVALGYVARKDATSFGMTVEVQNLTDEAVFDFFGVQRPGRAFYVKTSADF</sequence>
<evidence type="ECO:0000256" key="11">
    <source>
        <dbReference type="SAM" id="MobiDB-lite"/>
    </source>
</evidence>
<dbReference type="PROSITE" id="PS51257">
    <property type="entry name" value="PROKAR_LIPOPROTEIN"/>
    <property type="match status" value="1"/>
</dbReference>
<dbReference type="Gene3D" id="3.30.1150.10">
    <property type="match status" value="1"/>
</dbReference>
<feature type="domain" description="TonB C-terminal" evidence="13">
    <location>
        <begin position="37"/>
        <end position="132"/>
    </location>
</feature>
<feature type="chain" id="PRO_5046174463" evidence="12">
    <location>
        <begin position="25"/>
        <end position="863"/>
    </location>
</feature>
<feature type="compositionally biased region" description="Basic and acidic residues" evidence="11">
    <location>
        <begin position="190"/>
        <end position="201"/>
    </location>
</feature>